<evidence type="ECO:0000256" key="9">
    <source>
        <dbReference type="ARBA" id="ARBA00023136"/>
    </source>
</evidence>
<evidence type="ECO:0000256" key="10">
    <source>
        <dbReference type="ARBA" id="ARBA00023209"/>
    </source>
</evidence>
<dbReference type="Proteomes" id="UP000722165">
    <property type="component" value="Unassembled WGS sequence"/>
</dbReference>
<keyword evidence="3" id="KW-0444">Lipid biosynthesis</keyword>
<dbReference type="PANTHER" id="PTHR21248">
    <property type="entry name" value="CARDIOLIPIN SYNTHASE"/>
    <property type="match status" value="1"/>
</dbReference>
<evidence type="ECO:0000256" key="1">
    <source>
        <dbReference type="ARBA" id="ARBA00004651"/>
    </source>
</evidence>
<protein>
    <recommendedName>
        <fullName evidence="12">Cardiolipin synthase</fullName>
        <ecNumber evidence="12">2.7.8.-</ecNumber>
    </recommendedName>
</protein>
<organism evidence="15 16">
    <name type="scientific">Advenella alkanexedens</name>
    <dbReference type="NCBI Taxonomy" id="1481665"/>
    <lineage>
        <taxon>Bacteria</taxon>
        <taxon>Pseudomonadati</taxon>
        <taxon>Pseudomonadota</taxon>
        <taxon>Betaproteobacteria</taxon>
        <taxon>Burkholderiales</taxon>
        <taxon>Alcaligenaceae</taxon>
    </lineage>
</organism>
<keyword evidence="8" id="KW-0443">Lipid metabolism</keyword>
<dbReference type="InterPro" id="IPR025202">
    <property type="entry name" value="PLD-like_dom"/>
</dbReference>
<evidence type="ECO:0000256" key="12">
    <source>
        <dbReference type="NCBIfam" id="TIGR04265"/>
    </source>
</evidence>
<dbReference type="PROSITE" id="PS50035">
    <property type="entry name" value="PLD"/>
    <property type="match status" value="2"/>
</dbReference>
<proteinExistence type="predicted"/>
<feature type="transmembrane region" description="Helical" evidence="13">
    <location>
        <begin position="29"/>
        <end position="49"/>
    </location>
</feature>
<evidence type="ECO:0000256" key="11">
    <source>
        <dbReference type="ARBA" id="ARBA00023264"/>
    </source>
</evidence>
<feature type="domain" description="PLD phosphodiesterase" evidence="14">
    <location>
        <begin position="205"/>
        <end position="232"/>
    </location>
</feature>
<evidence type="ECO:0000313" key="15">
    <source>
        <dbReference type="EMBL" id="MBV4397920.1"/>
    </source>
</evidence>
<dbReference type="CDD" id="cd09158">
    <property type="entry name" value="PLDc_EcCLS_like_2"/>
    <property type="match status" value="1"/>
</dbReference>
<evidence type="ECO:0000256" key="3">
    <source>
        <dbReference type="ARBA" id="ARBA00022516"/>
    </source>
</evidence>
<gene>
    <name evidence="15" type="primary">cls</name>
    <name evidence="15" type="ORF">KU392_11750</name>
</gene>
<keyword evidence="5 13" id="KW-0812">Transmembrane</keyword>
<comment type="subcellular location">
    <subcellularLocation>
        <location evidence="1">Cell membrane</location>
        <topology evidence="1">Multi-pass membrane protein</topology>
    </subcellularLocation>
</comment>
<keyword evidence="16" id="KW-1185">Reference proteome</keyword>
<evidence type="ECO:0000256" key="13">
    <source>
        <dbReference type="SAM" id="Phobius"/>
    </source>
</evidence>
<keyword evidence="9 13" id="KW-0472">Membrane</keyword>
<sequence length="468" mass="52180">MWLIIHFIIITGLSIRVLLRPRRDPASRVAWILFIMALPYVGALTYLMLGEVRPNKGRVPQKLSESTLPDFFTQAPNELIPDISASGFSIGQSISGFKPVGGNTGYLLDNSNATIDAIVADIDAAQEHVHLLFYIWLADNNGRKVVDGLIRAARRGVICRVIVDDLGSRNFIRSEHWSAMKDAGVQLARAQPIGNLMFRILKGRVDIRNHRKIVVIDNRITYCGSQNCADPEFAIKAKYAPWVDAVIRLEGPVVRQNQHLFLTDWLICTNEDCRDLAQRPIPPTEQGFLAQVIGTGPENHYSATPELFATLIFSARKELVITTPYYVPDDFMQAALCSSARRGVATSLVLPARNDSWFVGAASRSNYSELLEAGVRIHEYTGGLLHAKTLTIDGEMTLIGSANMDRRSFELNFENNILLHDQGLTQAIRCRQAEYIAQSNPVNQADVDAWSMPYRLRNNVLAILSPLL</sequence>
<dbReference type="InterPro" id="IPR027379">
    <property type="entry name" value="CLS_N"/>
</dbReference>
<dbReference type="InterPro" id="IPR001736">
    <property type="entry name" value="PLipase_D/transphosphatidylase"/>
</dbReference>
<dbReference type="RefSeq" id="WP_217735404.1">
    <property type="nucleotide sequence ID" value="NZ_JAHSPR010000009.1"/>
</dbReference>
<dbReference type="InterPro" id="IPR022924">
    <property type="entry name" value="Cardiolipin_synthase"/>
</dbReference>
<evidence type="ECO:0000256" key="2">
    <source>
        <dbReference type="ARBA" id="ARBA00022475"/>
    </source>
</evidence>
<evidence type="ECO:0000256" key="7">
    <source>
        <dbReference type="ARBA" id="ARBA00022989"/>
    </source>
</evidence>
<keyword evidence="10" id="KW-0594">Phospholipid biosynthesis</keyword>
<accession>A0ABS6NQR1</accession>
<evidence type="ECO:0000256" key="4">
    <source>
        <dbReference type="ARBA" id="ARBA00022679"/>
    </source>
</evidence>
<reference evidence="15 16" key="1">
    <citation type="submission" date="2021-06" db="EMBL/GenBank/DDBJ databases">
        <authorList>
            <person name="Lu T."/>
            <person name="Wang Q."/>
            <person name="Han X."/>
        </authorList>
    </citation>
    <scope>NUCLEOTIDE SEQUENCE [LARGE SCALE GENOMIC DNA]</scope>
    <source>
        <strain evidence="15 16">LAM0050</strain>
    </source>
</reference>
<keyword evidence="6" id="KW-0677">Repeat</keyword>
<dbReference type="PANTHER" id="PTHR21248:SF22">
    <property type="entry name" value="PHOSPHOLIPASE D"/>
    <property type="match status" value="1"/>
</dbReference>
<keyword evidence="7 13" id="KW-1133">Transmembrane helix</keyword>
<dbReference type="EC" id="2.7.8.-" evidence="12"/>
<keyword evidence="4" id="KW-0808">Transferase</keyword>
<evidence type="ECO:0000256" key="5">
    <source>
        <dbReference type="ARBA" id="ARBA00022692"/>
    </source>
</evidence>
<dbReference type="NCBIfam" id="TIGR04265">
    <property type="entry name" value="bac_cardiolipin"/>
    <property type="match status" value="1"/>
</dbReference>
<evidence type="ECO:0000259" key="14">
    <source>
        <dbReference type="PROSITE" id="PS50035"/>
    </source>
</evidence>
<comment type="caution">
    <text evidence="15">The sequence shown here is derived from an EMBL/GenBank/DDBJ whole genome shotgun (WGS) entry which is preliminary data.</text>
</comment>
<dbReference type="EMBL" id="JAHSPR010000009">
    <property type="protein sequence ID" value="MBV4397920.1"/>
    <property type="molecule type" value="Genomic_DNA"/>
</dbReference>
<evidence type="ECO:0000313" key="16">
    <source>
        <dbReference type="Proteomes" id="UP000722165"/>
    </source>
</evidence>
<dbReference type="Pfam" id="PF13396">
    <property type="entry name" value="PLDc_N"/>
    <property type="match status" value="1"/>
</dbReference>
<evidence type="ECO:0000256" key="8">
    <source>
        <dbReference type="ARBA" id="ARBA00023098"/>
    </source>
</evidence>
<feature type="domain" description="PLD phosphodiesterase" evidence="14">
    <location>
        <begin position="381"/>
        <end position="408"/>
    </location>
</feature>
<dbReference type="SMART" id="SM00155">
    <property type="entry name" value="PLDc"/>
    <property type="match status" value="2"/>
</dbReference>
<name>A0ABS6NQR1_9BURK</name>
<keyword evidence="2" id="KW-1003">Cell membrane</keyword>
<keyword evidence="11" id="KW-1208">Phospholipid metabolism</keyword>
<dbReference type="Pfam" id="PF13091">
    <property type="entry name" value="PLDc_2"/>
    <property type="match status" value="2"/>
</dbReference>
<evidence type="ECO:0000256" key="6">
    <source>
        <dbReference type="ARBA" id="ARBA00022737"/>
    </source>
</evidence>
<dbReference type="CDD" id="cd09152">
    <property type="entry name" value="PLDc_EcCLS_like_1"/>
    <property type="match status" value="1"/>
</dbReference>